<keyword evidence="1" id="KW-1133">Transmembrane helix</keyword>
<dbReference type="GO" id="GO:0016747">
    <property type="term" value="F:acyltransferase activity, transferring groups other than amino-acyl groups"/>
    <property type="evidence" value="ECO:0007669"/>
    <property type="project" value="InterPro"/>
</dbReference>
<evidence type="ECO:0000259" key="2">
    <source>
        <dbReference type="Pfam" id="PF01757"/>
    </source>
</evidence>
<dbReference type="Proteomes" id="UP000295192">
    <property type="component" value="Unassembled WGS sequence"/>
</dbReference>
<reference evidence="3 4" key="1">
    <citation type="journal article" date="2019" name="J. Hered.">
        <title>An Improved Genome Assembly for Drosophila navojoa, the Basal Species in the mojavensis Cluster.</title>
        <authorList>
            <person name="Vanderlinde T."/>
            <person name="Dupim E.G."/>
            <person name="Nazario-Yepiz N.O."/>
            <person name="Carvalho A.B."/>
        </authorList>
    </citation>
    <scope>NUCLEOTIDE SEQUENCE [LARGE SCALE GENOMIC DNA]</scope>
    <source>
        <strain evidence="3">Navoj_Jal97</strain>
        <tissue evidence="3">Whole organism</tissue>
    </source>
</reference>
<protein>
    <recommendedName>
        <fullName evidence="2">Acyltransferase 3 domain-containing protein</fullName>
    </recommendedName>
</protein>
<feature type="transmembrane region" description="Helical" evidence="1">
    <location>
        <begin position="118"/>
        <end position="136"/>
    </location>
</feature>
<keyword evidence="1" id="KW-0472">Membrane</keyword>
<dbReference type="PANTHER" id="PTHR11161:SF0">
    <property type="entry name" value="O-ACYLTRANSFERASE LIKE PROTEIN"/>
    <property type="match status" value="1"/>
</dbReference>
<dbReference type="InterPro" id="IPR052728">
    <property type="entry name" value="O2_lipid_transport_reg"/>
</dbReference>
<feature type="transmembrane region" description="Helical" evidence="1">
    <location>
        <begin position="282"/>
        <end position="304"/>
    </location>
</feature>
<name>A0A484ASF0_DRONA</name>
<gene>
    <name evidence="3" type="ORF">AWZ03_013984</name>
</gene>
<feature type="domain" description="Acyltransferase 3" evidence="2">
    <location>
        <begin position="30"/>
        <end position="413"/>
    </location>
</feature>
<proteinExistence type="predicted"/>
<feature type="transmembrane region" description="Helical" evidence="1">
    <location>
        <begin position="25"/>
        <end position="44"/>
    </location>
</feature>
<dbReference type="InterPro" id="IPR002656">
    <property type="entry name" value="Acyl_transf_3_dom"/>
</dbReference>
<evidence type="ECO:0000313" key="3">
    <source>
        <dbReference type="EMBL" id="TDG39597.1"/>
    </source>
</evidence>
<feature type="transmembrane region" description="Helical" evidence="1">
    <location>
        <begin position="248"/>
        <end position="270"/>
    </location>
</feature>
<comment type="caution">
    <text evidence="3">The sequence shown here is derived from an EMBL/GenBank/DDBJ whole genome shotgun (WGS) entry which is preliminary data.</text>
</comment>
<dbReference type="OrthoDB" id="118951at2759"/>
<accession>A0A484ASF0</accession>
<feature type="transmembrane region" description="Helical" evidence="1">
    <location>
        <begin position="207"/>
        <end position="228"/>
    </location>
</feature>
<sequence length="468" mass="53482">SQKLLAAFSLRQNLRQLMKISKPSIHLIPCLHGIRCLTIIWIIWGHDYMFLLLAPNVNSYEVIAWAQTPFSMILQSGTIAVDTFFLLSGMLLAMSTLRELDRSRAGRLHVPLMYLHRIVRLTPVLAIAVLFLMTLFPRLDSGPLWQQFTSSSQLCYETWWATLLYVQNYAAAGRMASHAWYLAVDMQLFLLSPLLLWPLYRWRRRAVAGIVLLIALLFGCVFSIIMLNKLAVFNRKGNLGADSLEMRMIYYTTHARAMPWLIGLLFGCFLHGEQGRRHRLSTWLMLLLWLLALLFIATAIWSVYPYTRPDAAEITPLAGAFYLCCSRIAWPLAICWLIWACQSGRGGMVNTLLSWSFWQPISKLSYCLYIWHLLIEMANTGRIKSSLHFSNYDAILHFWSDFGITLLVSLLMYLCVEAPFVQVELHFIRTLRSRATPTAPKPHPVRPTVSLAVIAAPTSISQQNLVEA</sequence>
<dbReference type="Pfam" id="PF01757">
    <property type="entry name" value="Acyl_transf_3"/>
    <property type="match status" value="1"/>
</dbReference>
<dbReference type="EMBL" id="LSRL02000935">
    <property type="protein sequence ID" value="TDG39597.1"/>
    <property type="molecule type" value="Genomic_DNA"/>
</dbReference>
<organism evidence="3 4">
    <name type="scientific">Drosophila navojoa</name>
    <name type="common">Fruit fly</name>
    <dbReference type="NCBI Taxonomy" id="7232"/>
    <lineage>
        <taxon>Eukaryota</taxon>
        <taxon>Metazoa</taxon>
        <taxon>Ecdysozoa</taxon>
        <taxon>Arthropoda</taxon>
        <taxon>Hexapoda</taxon>
        <taxon>Insecta</taxon>
        <taxon>Pterygota</taxon>
        <taxon>Neoptera</taxon>
        <taxon>Endopterygota</taxon>
        <taxon>Diptera</taxon>
        <taxon>Brachycera</taxon>
        <taxon>Muscomorpha</taxon>
        <taxon>Ephydroidea</taxon>
        <taxon>Drosophilidae</taxon>
        <taxon>Drosophila</taxon>
    </lineage>
</organism>
<dbReference type="OMA" id="RNFFQVT"/>
<feature type="transmembrane region" description="Helical" evidence="1">
    <location>
        <begin position="179"/>
        <end position="200"/>
    </location>
</feature>
<feature type="transmembrane region" description="Helical" evidence="1">
    <location>
        <begin position="316"/>
        <end position="340"/>
    </location>
</feature>
<feature type="transmembrane region" description="Helical" evidence="1">
    <location>
        <begin position="394"/>
        <end position="416"/>
    </location>
</feature>
<feature type="non-terminal residue" evidence="3">
    <location>
        <position position="1"/>
    </location>
</feature>
<keyword evidence="4" id="KW-1185">Reference proteome</keyword>
<keyword evidence="1" id="KW-0812">Transmembrane</keyword>
<feature type="transmembrane region" description="Helical" evidence="1">
    <location>
        <begin position="79"/>
        <end position="97"/>
    </location>
</feature>
<dbReference type="PANTHER" id="PTHR11161">
    <property type="entry name" value="O-ACYLTRANSFERASE"/>
    <property type="match status" value="1"/>
</dbReference>
<feature type="transmembrane region" description="Helical" evidence="1">
    <location>
        <begin position="352"/>
        <end position="374"/>
    </location>
</feature>
<evidence type="ECO:0000313" key="4">
    <source>
        <dbReference type="Proteomes" id="UP000295192"/>
    </source>
</evidence>
<evidence type="ECO:0000256" key="1">
    <source>
        <dbReference type="SAM" id="Phobius"/>
    </source>
</evidence>
<dbReference type="AlphaFoldDB" id="A0A484ASF0"/>